<comment type="catalytic activity">
    <reaction evidence="6 7">
        <text>a D-alpha-amino acid + A + H2O = a 2-oxocarboxylate + AH2 + NH4(+)</text>
        <dbReference type="Rhea" id="RHEA:18125"/>
        <dbReference type="ChEBI" id="CHEBI:13193"/>
        <dbReference type="ChEBI" id="CHEBI:15377"/>
        <dbReference type="ChEBI" id="CHEBI:17499"/>
        <dbReference type="ChEBI" id="CHEBI:28938"/>
        <dbReference type="ChEBI" id="CHEBI:35179"/>
        <dbReference type="ChEBI" id="CHEBI:59871"/>
    </reaction>
</comment>
<evidence type="ECO:0000256" key="3">
    <source>
        <dbReference type="ARBA" id="ARBA00022630"/>
    </source>
</evidence>
<dbReference type="EMBL" id="JACJFM010000006">
    <property type="protein sequence ID" value="MBB1486233.1"/>
    <property type="molecule type" value="Genomic_DNA"/>
</dbReference>
<dbReference type="PANTHER" id="PTHR13847">
    <property type="entry name" value="SARCOSINE DEHYDROGENASE-RELATED"/>
    <property type="match status" value="1"/>
</dbReference>
<comment type="function">
    <text evidence="7">Oxidative deamination of D-amino acids.</text>
</comment>
<evidence type="ECO:0000256" key="6">
    <source>
        <dbReference type="ARBA" id="ARBA00047884"/>
    </source>
</evidence>
<dbReference type="InterPro" id="IPR023080">
    <property type="entry name" value="DadA"/>
</dbReference>
<feature type="domain" description="FAD dependent oxidoreductase" evidence="8">
    <location>
        <begin position="2"/>
        <end position="398"/>
    </location>
</feature>
<dbReference type="InterPro" id="IPR036188">
    <property type="entry name" value="FAD/NAD-bd_sf"/>
</dbReference>
<evidence type="ECO:0000256" key="5">
    <source>
        <dbReference type="ARBA" id="ARBA00023002"/>
    </source>
</evidence>
<dbReference type="PANTHER" id="PTHR13847:SF280">
    <property type="entry name" value="D-AMINO ACID DEHYDROGENASE"/>
    <property type="match status" value="1"/>
</dbReference>
<gene>
    <name evidence="7" type="primary">dadA</name>
    <name evidence="9" type="ORF">H4O21_06390</name>
</gene>
<keyword evidence="5 7" id="KW-0560">Oxidoreductase</keyword>
<comment type="similarity">
    <text evidence="2 7">Belongs to the DadA oxidoreductase family.</text>
</comment>
<sequence>MKILILGSGVIGVTSAWYLAQQGHEVTVVDRQSSPAMETSHANAGQVSFGYSSPWAAPGVPFKAMKWLTQTHAPLKLKPTADIHQWGWMSQMLANCTEGRYAVNKARMVRISEYSRVSIDELRQQTGIQYEDRQKGTLQLFRTQQQVDAVDKDIEVLKQFDMKYEQLDMAGCIAAEPALSRVKDKFVGGLRLPDDQTGDCFAFTNKLADLCKEQGVRFLFDTHIHGLEDSAGRITGVKTSAGTLKADHYVVAMGSFSRDLLKQIGMDVPIYPVKGYSLTVPVKNAEASPVSTVMDETYKVAITRFDDRIRVAGTAELAGFNLDLLQKRRDTISMVVSDVFPDGGNVEEAEFWTGLRPMTPDGTPVIGKTRFDNLSLNTGHGTLGWTMACGSGRLLADLVSGRKPDIDPSGLDISRYH</sequence>
<evidence type="ECO:0000256" key="2">
    <source>
        <dbReference type="ARBA" id="ARBA00009410"/>
    </source>
</evidence>
<evidence type="ECO:0000256" key="4">
    <source>
        <dbReference type="ARBA" id="ARBA00022827"/>
    </source>
</evidence>
<evidence type="ECO:0000259" key="8">
    <source>
        <dbReference type="Pfam" id="PF01266"/>
    </source>
</evidence>
<organism evidence="9 10">
    <name type="scientific">Oceanospirillum sediminis</name>
    <dbReference type="NCBI Taxonomy" id="2760088"/>
    <lineage>
        <taxon>Bacteria</taxon>
        <taxon>Pseudomonadati</taxon>
        <taxon>Pseudomonadota</taxon>
        <taxon>Gammaproteobacteria</taxon>
        <taxon>Oceanospirillales</taxon>
        <taxon>Oceanospirillaceae</taxon>
        <taxon>Oceanospirillum</taxon>
    </lineage>
</organism>
<dbReference type="Proteomes" id="UP000565262">
    <property type="component" value="Unassembled WGS sequence"/>
</dbReference>
<feature type="binding site" evidence="7">
    <location>
        <begin position="3"/>
        <end position="17"/>
    </location>
    <ligand>
        <name>FAD</name>
        <dbReference type="ChEBI" id="CHEBI:57692"/>
    </ligand>
</feature>
<dbReference type="EC" id="1.4.99.-" evidence="7"/>
<dbReference type="Gene3D" id="3.30.9.10">
    <property type="entry name" value="D-Amino Acid Oxidase, subunit A, domain 2"/>
    <property type="match status" value="1"/>
</dbReference>
<reference evidence="9 10" key="1">
    <citation type="submission" date="2020-08" db="EMBL/GenBank/DDBJ databases">
        <title>Oceanospirillum sp. nov. isolated from marine sediment.</title>
        <authorList>
            <person name="Ji X."/>
        </authorList>
    </citation>
    <scope>NUCLEOTIDE SEQUENCE [LARGE SCALE GENOMIC DNA]</scope>
    <source>
        <strain evidence="9 10">D5</strain>
    </source>
</reference>
<dbReference type="RefSeq" id="WP_182808019.1">
    <property type="nucleotide sequence ID" value="NZ_JACJFM010000006.1"/>
</dbReference>
<dbReference type="SUPFAM" id="SSF51905">
    <property type="entry name" value="FAD/NAD(P)-binding domain"/>
    <property type="match status" value="1"/>
</dbReference>
<evidence type="ECO:0000256" key="1">
    <source>
        <dbReference type="ARBA" id="ARBA00001974"/>
    </source>
</evidence>
<dbReference type="Pfam" id="PF01266">
    <property type="entry name" value="DAO"/>
    <property type="match status" value="1"/>
</dbReference>
<dbReference type="SUPFAM" id="SSF54373">
    <property type="entry name" value="FAD-linked reductases, C-terminal domain"/>
    <property type="match status" value="1"/>
</dbReference>
<dbReference type="NCBIfam" id="NF001933">
    <property type="entry name" value="PRK00711.1"/>
    <property type="match status" value="1"/>
</dbReference>
<keyword evidence="10" id="KW-1185">Reference proteome</keyword>
<dbReference type="HAMAP" id="MF_01202">
    <property type="entry name" value="DadA"/>
    <property type="match status" value="1"/>
</dbReference>
<dbReference type="GO" id="GO:0055130">
    <property type="term" value="P:D-alanine catabolic process"/>
    <property type="evidence" value="ECO:0007669"/>
    <property type="project" value="TreeGrafter"/>
</dbReference>
<dbReference type="FunFam" id="3.50.50.60:FF:000020">
    <property type="entry name" value="D-amino acid dehydrogenase"/>
    <property type="match status" value="1"/>
</dbReference>
<dbReference type="AlphaFoldDB" id="A0A839ILF2"/>
<dbReference type="GO" id="GO:0005886">
    <property type="term" value="C:plasma membrane"/>
    <property type="evidence" value="ECO:0007669"/>
    <property type="project" value="TreeGrafter"/>
</dbReference>
<name>A0A839ILF2_9GAMM</name>
<dbReference type="GO" id="GO:0008718">
    <property type="term" value="F:D-amino-acid dehydrogenase activity"/>
    <property type="evidence" value="ECO:0007669"/>
    <property type="project" value="UniProtKB-UniRule"/>
</dbReference>
<comment type="caution">
    <text evidence="9">The sequence shown here is derived from an EMBL/GenBank/DDBJ whole genome shotgun (WGS) entry which is preliminary data.</text>
</comment>
<keyword evidence="4 7" id="KW-0274">FAD</keyword>
<comment type="cofactor">
    <cofactor evidence="1 7">
        <name>FAD</name>
        <dbReference type="ChEBI" id="CHEBI:57692"/>
    </cofactor>
</comment>
<evidence type="ECO:0000313" key="9">
    <source>
        <dbReference type="EMBL" id="MBB1486233.1"/>
    </source>
</evidence>
<protein>
    <recommendedName>
        <fullName evidence="7">D-amino acid dehydrogenase</fullName>
        <ecNumber evidence="7">1.4.99.-</ecNumber>
    </recommendedName>
</protein>
<evidence type="ECO:0000256" key="7">
    <source>
        <dbReference type="HAMAP-Rule" id="MF_01202"/>
    </source>
</evidence>
<keyword evidence="3 7" id="KW-0285">Flavoprotein</keyword>
<proteinExistence type="inferred from homology"/>
<accession>A0A839ILF2</accession>
<dbReference type="GO" id="GO:0005737">
    <property type="term" value="C:cytoplasm"/>
    <property type="evidence" value="ECO:0007669"/>
    <property type="project" value="TreeGrafter"/>
</dbReference>
<evidence type="ECO:0000313" key="10">
    <source>
        <dbReference type="Proteomes" id="UP000565262"/>
    </source>
</evidence>
<dbReference type="Gene3D" id="3.50.50.60">
    <property type="entry name" value="FAD/NAD(P)-binding domain"/>
    <property type="match status" value="2"/>
</dbReference>
<dbReference type="InterPro" id="IPR006076">
    <property type="entry name" value="FAD-dep_OxRdtase"/>
</dbReference>